<proteinExistence type="predicted"/>
<dbReference type="Proteomes" id="UP000033423">
    <property type="component" value="Unassembled WGS sequence"/>
</dbReference>
<sequence>MFPHTPCKDISSLSDYELLCYPFLPDLLTYIHRFDKKCCSGFMSCSFLYM</sequence>
<keyword evidence="2" id="KW-1185">Reference proteome</keyword>
<dbReference type="EMBL" id="LACI01001103">
    <property type="protein sequence ID" value="KJU85256.1"/>
    <property type="molecule type" value="Genomic_DNA"/>
</dbReference>
<evidence type="ECO:0000313" key="1">
    <source>
        <dbReference type="EMBL" id="KJU85256.1"/>
    </source>
</evidence>
<dbReference type="AlphaFoldDB" id="A0A0F3GTR0"/>
<organism evidence="1 2">
    <name type="scientific">Candidatus Magnetobacterium bavaricum</name>
    <dbReference type="NCBI Taxonomy" id="29290"/>
    <lineage>
        <taxon>Bacteria</taxon>
        <taxon>Pseudomonadati</taxon>
        <taxon>Nitrospirota</taxon>
        <taxon>Thermodesulfovibrionia</taxon>
        <taxon>Thermodesulfovibrionales</taxon>
        <taxon>Candidatus Magnetobacteriaceae</taxon>
        <taxon>Candidatus Magnetobacterium</taxon>
    </lineage>
</organism>
<accession>A0A0F3GTR0</accession>
<comment type="caution">
    <text evidence="1">The sequence shown here is derived from an EMBL/GenBank/DDBJ whole genome shotgun (WGS) entry which is preliminary data.</text>
</comment>
<protein>
    <submittedName>
        <fullName evidence="1">Uncharacterized protein</fullName>
    </submittedName>
</protein>
<gene>
    <name evidence="1" type="ORF">MBAV_002549</name>
</gene>
<name>A0A0F3GTR0_9BACT</name>
<reference evidence="1 2" key="1">
    <citation type="submission" date="2015-02" db="EMBL/GenBank/DDBJ databases">
        <title>Single-cell genomics of uncultivated deep-branching MTB reveals a conserved set of magnetosome genes.</title>
        <authorList>
            <person name="Kolinko S."/>
            <person name="Richter M."/>
            <person name="Glockner F.O."/>
            <person name="Brachmann A."/>
            <person name="Schuler D."/>
        </authorList>
    </citation>
    <scope>NUCLEOTIDE SEQUENCE [LARGE SCALE GENOMIC DNA]</scope>
    <source>
        <strain evidence="1">TM-1</strain>
    </source>
</reference>
<evidence type="ECO:0000313" key="2">
    <source>
        <dbReference type="Proteomes" id="UP000033423"/>
    </source>
</evidence>